<evidence type="ECO:0000256" key="1">
    <source>
        <dbReference type="ARBA" id="ARBA00004651"/>
    </source>
</evidence>
<protein>
    <submittedName>
        <fullName evidence="9">AI-2E family transporter</fullName>
    </submittedName>
</protein>
<dbReference type="GO" id="GO:0005886">
    <property type="term" value="C:plasma membrane"/>
    <property type="evidence" value="ECO:0007669"/>
    <property type="project" value="UniProtKB-SubCell"/>
</dbReference>
<dbReference type="PANTHER" id="PTHR21716:SF53">
    <property type="entry name" value="PERMEASE PERM-RELATED"/>
    <property type="match status" value="1"/>
</dbReference>
<gene>
    <name evidence="9" type="ORF">FAZ15_19805</name>
</gene>
<feature type="transmembrane region" description="Helical" evidence="8">
    <location>
        <begin position="236"/>
        <end position="263"/>
    </location>
</feature>
<comment type="subcellular location">
    <subcellularLocation>
        <location evidence="1">Cell membrane</location>
        <topology evidence="1">Multi-pass membrane protein</topology>
    </subcellularLocation>
</comment>
<keyword evidence="10" id="KW-1185">Reference proteome</keyword>
<comment type="caution">
    <text evidence="9">The sequence shown here is derived from an EMBL/GenBank/DDBJ whole genome shotgun (WGS) entry which is preliminary data.</text>
</comment>
<evidence type="ECO:0000256" key="3">
    <source>
        <dbReference type="ARBA" id="ARBA00022448"/>
    </source>
</evidence>
<feature type="transmembrane region" description="Helical" evidence="8">
    <location>
        <begin position="207"/>
        <end position="230"/>
    </location>
</feature>
<feature type="transmembrane region" description="Helical" evidence="8">
    <location>
        <begin position="146"/>
        <end position="170"/>
    </location>
</feature>
<reference evidence="9 10" key="1">
    <citation type="submission" date="2019-04" db="EMBL/GenBank/DDBJ databases">
        <title>Sphingobacterium olei sp. nov., isolated from oil-contaminated soil.</title>
        <authorList>
            <person name="Liu B."/>
        </authorList>
    </citation>
    <scope>NUCLEOTIDE SEQUENCE [LARGE SCALE GENOMIC DNA]</scope>
    <source>
        <strain evidence="9 10">HAL-9</strain>
    </source>
</reference>
<evidence type="ECO:0000256" key="2">
    <source>
        <dbReference type="ARBA" id="ARBA00009773"/>
    </source>
</evidence>
<keyword evidence="5 8" id="KW-0812">Transmembrane</keyword>
<evidence type="ECO:0000313" key="10">
    <source>
        <dbReference type="Proteomes" id="UP000306808"/>
    </source>
</evidence>
<sequence length="354" mass="38751">MSADTKKFTVLGGFNQVLLLLVLIFFILHYAKTFLVPIAISGLMAMLLVPVCRRLEKWGIKRALTAAITVLLTLLLISGVIYVLINELVNLGTGMTVLGERLNTMLGNGHEFISEHFNVSKGKQKEYLQSQVSEWSNSAGKLVSGAVFSIVSLLGNLLIITVYTILILIYRSRIKNFVLQLVNRYAGTGEVAHTKFIVDEITQISSLYVGGIFLVVLILSIIYFTGLTIIGVENALFFAIISALINVIPYIGSVVGGIIVVLYTLITRDTLTVPIIVTIFFTVVQQLDSYVLTPNITGSKVRLGPLFTIMVLLLGGMVWGAAGMILFIPILGIFKVIFDNVDPLKPYGYLIGDT</sequence>
<feature type="transmembrane region" description="Helical" evidence="8">
    <location>
        <begin position="64"/>
        <end position="85"/>
    </location>
</feature>
<evidence type="ECO:0000256" key="5">
    <source>
        <dbReference type="ARBA" id="ARBA00022692"/>
    </source>
</evidence>
<dbReference type="EMBL" id="SUME01000010">
    <property type="protein sequence ID" value="TJZ51795.1"/>
    <property type="molecule type" value="Genomic_DNA"/>
</dbReference>
<organism evidence="9 10">
    <name type="scientific">Sphingobacterium olei</name>
    <dbReference type="NCBI Taxonomy" id="2571155"/>
    <lineage>
        <taxon>Bacteria</taxon>
        <taxon>Pseudomonadati</taxon>
        <taxon>Bacteroidota</taxon>
        <taxon>Sphingobacteriia</taxon>
        <taxon>Sphingobacteriales</taxon>
        <taxon>Sphingobacteriaceae</taxon>
        <taxon>Sphingobacterium</taxon>
    </lineage>
</organism>
<dbReference type="RefSeq" id="WP_136903104.1">
    <property type="nucleotide sequence ID" value="NZ_SUME01000010.1"/>
</dbReference>
<keyword evidence="3" id="KW-0813">Transport</keyword>
<proteinExistence type="inferred from homology"/>
<name>A0A4U0NCQ6_9SPHI</name>
<dbReference type="PANTHER" id="PTHR21716">
    <property type="entry name" value="TRANSMEMBRANE PROTEIN"/>
    <property type="match status" value="1"/>
</dbReference>
<feature type="transmembrane region" description="Helical" evidence="8">
    <location>
        <begin position="270"/>
        <end position="287"/>
    </location>
</feature>
<keyword evidence="7 8" id="KW-0472">Membrane</keyword>
<dbReference type="OrthoDB" id="9793390at2"/>
<dbReference type="Proteomes" id="UP000306808">
    <property type="component" value="Unassembled WGS sequence"/>
</dbReference>
<evidence type="ECO:0000256" key="6">
    <source>
        <dbReference type="ARBA" id="ARBA00022989"/>
    </source>
</evidence>
<dbReference type="AlphaFoldDB" id="A0A4U0NCQ6"/>
<accession>A0A4U0NCQ6</accession>
<dbReference type="Pfam" id="PF01594">
    <property type="entry name" value="AI-2E_transport"/>
    <property type="match status" value="1"/>
</dbReference>
<keyword evidence="4" id="KW-1003">Cell membrane</keyword>
<comment type="similarity">
    <text evidence="2">Belongs to the autoinducer-2 exporter (AI-2E) (TC 2.A.86) family.</text>
</comment>
<dbReference type="InterPro" id="IPR002549">
    <property type="entry name" value="AI-2E-like"/>
</dbReference>
<feature type="transmembrane region" description="Helical" evidence="8">
    <location>
        <begin position="7"/>
        <end position="28"/>
    </location>
</feature>
<evidence type="ECO:0000256" key="8">
    <source>
        <dbReference type="SAM" id="Phobius"/>
    </source>
</evidence>
<feature type="transmembrane region" description="Helical" evidence="8">
    <location>
        <begin position="34"/>
        <end position="52"/>
    </location>
</feature>
<evidence type="ECO:0000256" key="4">
    <source>
        <dbReference type="ARBA" id="ARBA00022475"/>
    </source>
</evidence>
<evidence type="ECO:0000256" key="7">
    <source>
        <dbReference type="ARBA" id="ARBA00023136"/>
    </source>
</evidence>
<feature type="transmembrane region" description="Helical" evidence="8">
    <location>
        <begin position="307"/>
        <end position="334"/>
    </location>
</feature>
<evidence type="ECO:0000313" key="9">
    <source>
        <dbReference type="EMBL" id="TJZ51795.1"/>
    </source>
</evidence>
<keyword evidence="6 8" id="KW-1133">Transmembrane helix</keyword>